<sequence>MKKITAEELRTMKDIEGLVIQGCGGDLNEWVDGINGLLTEQGILRNGSAFQNVSVSEHDGRTNLLFHMDGVDLDMGKLAMWRLASHCQFGSTWLSDYLPNQLGVNMDEKLIQKEKPDCPLIGQDGNIFNLMGIASRTLKENGLAEQATEMRDRITSCSSYGEALCIIGEYVNITSAKDAQEQSGSFEMKQSY</sequence>
<evidence type="ECO:0000313" key="2">
    <source>
        <dbReference type="Proteomes" id="UP000675664"/>
    </source>
</evidence>
<accession>A0A8J7W432</accession>
<reference evidence="1" key="2">
    <citation type="submission" date="2021-04" db="EMBL/GenBank/DDBJ databases">
        <authorList>
            <person name="Liu J."/>
        </authorList>
    </citation>
    <scope>NUCLEOTIDE SEQUENCE</scope>
    <source>
        <strain evidence="1">BAD-6</strain>
    </source>
</reference>
<dbReference type="Proteomes" id="UP000675664">
    <property type="component" value="Unassembled WGS sequence"/>
</dbReference>
<name>A0A8J7W432_9FIRM</name>
<dbReference type="EMBL" id="JAGSND010000007">
    <property type="protein sequence ID" value="MBR0598580.1"/>
    <property type="molecule type" value="Genomic_DNA"/>
</dbReference>
<comment type="caution">
    <text evidence="1">The sequence shown here is derived from an EMBL/GenBank/DDBJ whole genome shotgun (WGS) entry which is preliminary data.</text>
</comment>
<proteinExistence type="predicted"/>
<organism evidence="1 2">
    <name type="scientific">Sinanaerobacter chloroacetimidivorans</name>
    <dbReference type="NCBI Taxonomy" id="2818044"/>
    <lineage>
        <taxon>Bacteria</taxon>
        <taxon>Bacillati</taxon>
        <taxon>Bacillota</taxon>
        <taxon>Clostridia</taxon>
        <taxon>Peptostreptococcales</taxon>
        <taxon>Anaerovoracaceae</taxon>
        <taxon>Sinanaerobacter</taxon>
    </lineage>
</organism>
<keyword evidence="2" id="KW-1185">Reference proteome</keyword>
<reference evidence="1" key="1">
    <citation type="submission" date="2021-04" db="EMBL/GenBank/DDBJ databases">
        <title>Sinoanaerobacter chloroacetimidivorans sp. nov., an obligate anaerobic bacterium isolated from anaerobic sludge.</title>
        <authorList>
            <person name="Bao Y."/>
        </authorList>
    </citation>
    <scope>NUCLEOTIDE SEQUENCE</scope>
    <source>
        <strain evidence="1">BAD-6</strain>
    </source>
</reference>
<dbReference type="RefSeq" id="WP_227018700.1">
    <property type="nucleotide sequence ID" value="NZ_JAGSND010000007.1"/>
</dbReference>
<dbReference type="AlphaFoldDB" id="A0A8J7W432"/>
<gene>
    <name evidence="1" type="ORF">KCX82_11880</name>
</gene>
<protein>
    <submittedName>
        <fullName evidence="1">Uncharacterized protein</fullName>
    </submittedName>
</protein>
<evidence type="ECO:0000313" key="1">
    <source>
        <dbReference type="EMBL" id="MBR0598580.1"/>
    </source>
</evidence>